<dbReference type="AlphaFoldDB" id="A0AAN7GZZ9"/>
<feature type="transmembrane region" description="Helical" evidence="2">
    <location>
        <begin position="97"/>
        <end position="119"/>
    </location>
</feature>
<organism evidence="3 4">
    <name type="scientific">Podospora fimiseda</name>
    <dbReference type="NCBI Taxonomy" id="252190"/>
    <lineage>
        <taxon>Eukaryota</taxon>
        <taxon>Fungi</taxon>
        <taxon>Dikarya</taxon>
        <taxon>Ascomycota</taxon>
        <taxon>Pezizomycotina</taxon>
        <taxon>Sordariomycetes</taxon>
        <taxon>Sordariomycetidae</taxon>
        <taxon>Sordariales</taxon>
        <taxon>Podosporaceae</taxon>
        <taxon>Podospora</taxon>
    </lineage>
</organism>
<sequence>MTLNLCYMPLTTVITLYISTLNRPPEIHIFPPRQNHQRRIFVDIRILPDHHRPSTLTLEAIDPSMPPLPAANPHLSRSLDADPEVNMRLVQLTIVEIFFTVFGTLIAGILLGGSVLFVVMKKHYKQTIQDKDKNIVAHLRTIQEQGQSLEVANQGRQGVRALEHRFARFEENLKPLLSGHVQPLGSHNSPSNAPSRTRGRRVDSIFESPRAMRSEQSSLASAVTARERQSFENPAQRHSKFQEPPKQASLNLLFGGGVVCQSRQHQILYDLDVLIPPEHKSYSTNFLIPGTVKPVVHHGKNNTAAPADPLDTSRDKNNPSSLDPLGITGLPSRQTVEFLDTVPDAGFYETADESNSIQALEEEFLSPTEPGRQGNNNDFCALPGDTKKFDGNGTEYMASEPPVLFSPLREDMALSGGSFDSANERQFDTGNEMPFDTGDGRLFGTSNEIKFDTMNQAQFGTVNDGTPCDTGNDIQYGAANEMQYGTANARQFGTTEGIPYDTDNKTQFDPQSHTSFDTGDEMQYSASNDLHFGTGNELEHSNAQDMQFNTASDRQFPVSNELPFDTGNSMQFDHPEMVHYDTADGINVPLGEAREYTSHSQFDFAGATNNAQSSFLDSSSMRSSTEYIEASRPQHFGEAARDFHQPGLSNSFEFPGQRDNIPSPNFIDTTTDGHEVDFLQKNVPQSFHEPVGGSNDIGYSTPAWQPTDEEKNTQLMPVEPGGFHHNGFDEPSTGTEFMPPEAS</sequence>
<feature type="region of interest" description="Disordered" evidence="1">
    <location>
        <begin position="715"/>
        <end position="743"/>
    </location>
</feature>
<comment type="caution">
    <text evidence="3">The sequence shown here is derived from an EMBL/GenBank/DDBJ whole genome shotgun (WGS) entry which is preliminary data.</text>
</comment>
<reference evidence="3" key="1">
    <citation type="journal article" date="2023" name="Mol. Phylogenet. Evol.">
        <title>Genome-scale phylogeny and comparative genomics of the fungal order Sordariales.</title>
        <authorList>
            <person name="Hensen N."/>
            <person name="Bonometti L."/>
            <person name="Westerberg I."/>
            <person name="Brannstrom I.O."/>
            <person name="Guillou S."/>
            <person name="Cros-Aarteil S."/>
            <person name="Calhoun S."/>
            <person name="Haridas S."/>
            <person name="Kuo A."/>
            <person name="Mondo S."/>
            <person name="Pangilinan J."/>
            <person name="Riley R."/>
            <person name="LaButti K."/>
            <person name="Andreopoulos B."/>
            <person name="Lipzen A."/>
            <person name="Chen C."/>
            <person name="Yan M."/>
            <person name="Daum C."/>
            <person name="Ng V."/>
            <person name="Clum A."/>
            <person name="Steindorff A."/>
            <person name="Ohm R.A."/>
            <person name="Martin F."/>
            <person name="Silar P."/>
            <person name="Natvig D.O."/>
            <person name="Lalanne C."/>
            <person name="Gautier V."/>
            <person name="Ament-Velasquez S.L."/>
            <person name="Kruys A."/>
            <person name="Hutchinson M.I."/>
            <person name="Powell A.J."/>
            <person name="Barry K."/>
            <person name="Miller A.N."/>
            <person name="Grigoriev I.V."/>
            <person name="Debuchy R."/>
            <person name="Gladieux P."/>
            <person name="Hiltunen Thoren M."/>
            <person name="Johannesson H."/>
        </authorList>
    </citation>
    <scope>NUCLEOTIDE SEQUENCE</scope>
    <source>
        <strain evidence="3">CBS 990.96</strain>
    </source>
</reference>
<protein>
    <submittedName>
        <fullName evidence="3">Uncharacterized protein</fullName>
    </submittedName>
</protein>
<feature type="region of interest" description="Disordered" evidence="1">
    <location>
        <begin position="180"/>
        <end position="244"/>
    </location>
</feature>
<evidence type="ECO:0000256" key="2">
    <source>
        <dbReference type="SAM" id="Phobius"/>
    </source>
</evidence>
<feature type="region of interest" description="Disordered" evidence="1">
    <location>
        <begin position="298"/>
        <end position="329"/>
    </location>
</feature>
<feature type="compositionally biased region" description="Polar residues" evidence="1">
    <location>
        <begin position="185"/>
        <end position="195"/>
    </location>
</feature>
<evidence type="ECO:0000256" key="1">
    <source>
        <dbReference type="SAM" id="MobiDB-lite"/>
    </source>
</evidence>
<accession>A0AAN7GZZ9</accession>
<dbReference type="EMBL" id="MU865299">
    <property type="protein sequence ID" value="KAK4230386.1"/>
    <property type="molecule type" value="Genomic_DNA"/>
</dbReference>
<proteinExistence type="predicted"/>
<gene>
    <name evidence="3" type="ORF">QBC38DRAFT_496659</name>
</gene>
<keyword evidence="2" id="KW-0472">Membrane</keyword>
<keyword evidence="4" id="KW-1185">Reference proteome</keyword>
<evidence type="ECO:0000313" key="4">
    <source>
        <dbReference type="Proteomes" id="UP001301958"/>
    </source>
</evidence>
<dbReference type="Proteomes" id="UP001301958">
    <property type="component" value="Unassembled WGS sequence"/>
</dbReference>
<reference evidence="3" key="2">
    <citation type="submission" date="2023-05" db="EMBL/GenBank/DDBJ databases">
        <authorList>
            <consortium name="Lawrence Berkeley National Laboratory"/>
            <person name="Steindorff A."/>
            <person name="Hensen N."/>
            <person name="Bonometti L."/>
            <person name="Westerberg I."/>
            <person name="Brannstrom I.O."/>
            <person name="Guillou S."/>
            <person name="Cros-Aarteil S."/>
            <person name="Calhoun S."/>
            <person name="Haridas S."/>
            <person name="Kuo A."/>
            <person name="Mondo S."/>
            <person name="Pangilinan J."/>
            <person name="Riley R."/>
            <person name="Labutti K."/>
            <person name="Andreopoulos B."/>
            <person name="Lipzen A."/>
            <person name="Chen C."/>
            <person name="Yanf M."/>
            <person name="Daum C."/>
            <person name="Ng V."/>
            <person name="Clum A."/>
            <person name="Ohm R."/>
            <person name="Martin F."/>
            <person name="Silar P."/>
            <person name="Natvig D."/>
            <person name="Lalanne C."/>
            <person name="Gautier V."/>
            <person name="Ament-Velasquez S.L."/>
            <person name="Kruys A."/>
            <person name="Hutchinson M.I."/>
            <person name="Powell A.J."/>
            <person name="Barry K."/>
            <person name="Miller A.N."/>
            <person name="Grigoriev I.V."/>
            <person name="Debuchy R."/>
            <person name="Gladieux P."/>
            <person name="Thoren M.H."/>
            <person name="Johannesson H."/>
        </authorList>
    </citation>
    <scope>NUCLEOTIDE SEQUENCE</scope>
    <source>
        <strain evidence="3">CBS 990.96</strain>
    </source>
</reference>
<keyword evidence="2" id="KW-1133">Transmembrane helix</keyword>
<keyword evidence="2" id="KW-0812">Transmembrane</keyword>
<name>A0AAN7GZZ9_9PEZI</name>
<evidence type="ECO:0000313" key="3">
    <source>
        <dbReference type="EMBL" id="KAK4230386.1"/>
    </source>
</evidence>